<proteinExistence type="inferred from homology"/>
<name>A0ABY7C4W3_9HYPH</name>
<dbReference type="SUPFAM" id="SSF51735">
    <property type="entry name" value="NAD(P)-binding Rossmann-fold domains"/>
    <property type="match status" value="1"/>
</dbReference>
<dbReference type="InterPro" id="IPR050425">
    <property type="entry name" value="NAD(P)_dehydrat-like"/>
</dbReference>
<dbReference type="RefSeq" id="WP_268881304.1">
    <property type="nucleotide sequence ID" value="NZ_CP114029.1"/>
</dbReference>
<dbReference type="InterPro" id="IPR036291">
    <property type="entry name" value="NAD(P)-bd_dom_sf"/>
</dbReference>
<keyword evidence="5" id="KW-1185">Reference proteome</keyword>
<evidence type="ECO:0000259" key="3">
    <source>
        <dbReference type="Pfam" id="PF01370"/>
    </source>
</evidence>
<evidence type="ECO:0000256" key="1">
    <source>
        <dbReference type="ARBA" id="ARBA00023002"/>
    </source>
</evidence>
<dbReference type="Proteomes" id="UP001164020">
    <property type="component" value="Chromosome"/>
</dbReference>
<accession>A0ABY7C4W3</accession>
<dbReference type="PANTHER" id="PTHR10366">
    <property type="entry name" value="NAD DEPENDENT EPIMERASE/DEHYDRATASE"/>
    <property type="match status" value="1"/>
</dbReference>
<comment type="similarity">
    <text evidence="2">Belongs to the NAD(P)-dependent epimerase/dehydratase family. Dihydroflavonol-4-reductase subfamily.</text>
</comment>
<sequence length="340" mass="35892">MADERILLTGASGFIAKHVALQLLEAGYRVRGTVRTAEKGEQLRRTLAVHGADVTRLEIALADLMRDDGWDAAATGCDRVCHMASPLPMRQPRERLALVPAAKGGAVRVVEAAARAGAARLVMTSSVAAMSYGHGRKHTAPIGEADWSNTEAKDISPYAISKTEAESAAWAAANRAGLQMVAINPVLVVGPLLDDLSGASMQLIGMMMRGKMPAVPDVSLGFVDVRDVAAAHVAAMTAEDAVSRRFLLSAGSLSLMDLGRAIGEATPEYRRKLPRFVLPNALVRLAALVLVDARSVVAELGRGKTLVTEPARAVLGFAPKNPEAAIAAAARSLRERNLVD</sequence>
<dbReference type="InterPro" id="IPR001509">
    <property type="entry name" value="Epimerase_deHydtase"/>
</dbReference>
<dbReference type="EMBL" id="CP114029">
    <property type="protein sequence ID" value="WAP68870.1"/>
    <property type="molecule type" value="Genomic_DNA"/>
</dbReference>
<feature type="domain" description="NAD-dependent epimerase/dehydratase" evidence="3">
    <location>
        <begin position="6"/>
        <end position="241"/>
    </location>
</feature>
<evidence type="ECO:0000313" key="5">
    <source>
        <dbReference type="Proteomes" id="UP001164020"/>
    </source>
</evidence>
<organism evidence="4 5">
    <name type="scientific">Jiella pelagia</name>
    <dbReference type="NCBI Taxonomy" id="2986949"/>
    <lineage>
        <taxon>Bacteria</taxon>
        <taxon>Pseudomonadati</taxon>
        <taxon>Pseudomonadota</taxon>
        <taxon>Alphaproteobacteria</taxon>
        <taxon>Hyphomicrobiales</taxon>
        <taxon>Aurantimonadaceae</taxon>
        <taxon>Jiella</taxon>
    </lineage>
</organism>
<dbReference type="Pfam" id="PF01370">
    <property type="entry name" value="Epimerase"/>
    <property type="match status" value="1"/>
</dbReference>
<evidence type="ECO:0000313" key="4">
    <source>
        <dbReference type="EMBL" id="WAP68870.1"/>
    </source>
</evidence>
<evidence type="ECO:0000256" key="2">
    <source>
        <dbReference type="ARBA" id="ARBA00023445"/>
    </source>
</evidence>
<keyword evidence="1" id="KW-0560">Oxidoreductase</keyword>
<reference evidence="4" key="1">
    <citation type="submission" date="2022-12" db="EMBL/GenBank/DDBJ databases">
        <title>Jiella pelagia sp. nov., isolated from phosphonate enriched culture of Northwest Pacific surface seawater.</title>
        <authorList>
            <person name="Shin D.Y."/>
            <person name="Hwang C.Y."/>
        </authorList>
    </citation>
    <scope>NUCLEOTIDE SEQUENCE</scope>
    <source>
        <strain evidence="4">HL-NP1</strain>
    </source>
</reference>
<gene>
    <name evidence="4" type="ORF">OH818_27245</name>
</gene>
<dbReference type="Gene3D" id="3.40.50.720">
    <property type="entry name" value="NAD(P)-binding Rossmann-like Domain"/>
    <property type="match status" value="1"/>
</dbReference>
<protein>
    <submittedName>
        <fullName evidence="4">NAD-dependent epimerase/dehydratase family protein</fullName>
    </submittedName>
</protein>
<dbReference type="PANTHER" id="PTHR10366:SF564">
    <property type="entry name" value="STEROL-4-ALPHA-CARBOXYLATE 3-DEHYDROGENASE, DECARBOXYLATING"/>
    <property type="match status" value="1"/>
</dbReference>